<keyword evidence="3" id="KW-0813">Transport</keyword>
<dbReference type="GO" id="GO:0015252">
    <property type="term" value="F:proton channel activity"/>
    <property type="evidence" value="ECO:0007669"/>
    <property type="project" value="InterPro"/>
</dbReference>
<evidence type="ECO:0000256" key="2">
    <source>
        <dbReference type="ARBA" id="ARBA00006513"/>
    </source>
</evidence>
<feature type="transmembrane region" description="Helical" evidence="11">
    <location>
        <begin position="319"/>
        <end position="340"/>
    </location>
</feature>
<dbReference type="PANTHER" id="PTHR21522">
    <property type="entry name" value="PROTON CHANNEL OTOP"/>
    <property type="match status" value="1"/>
</dbReference>
<sequence length="462" mass="52649">FGIGSMVYSGLEFGQHFARESDCDDTLLVLRSGTRMLLTLMQIQFMFLNNKDMKMGHYMPVARFGLMHMVATNLCEWLYVLVEETKHDIEHLSHHSHHNVSELAEHLHDNHTDISFDTTDIHRVRRSSSSYHCSRSNIVGMLVQKSSAYLFPCTIEYSLICAVTLYEMWKDIKIPPIRTTYRHSCHQTIGALRTAHNFTVDCHNAHKGLGAGILVLVFTIISLVLFLVLHDEEEYMQLAVYEVSLCEMAIYLLCGLAVLVCMLKIRRLPAGMVRYTNVWSPHQCQGTGSYPAVSTFLMLVYCYLTETNYVHTTGLDNTLLVMAQAGMYVYCIFSIIGFNYAEETDVPAGAVIEILALTQTVAQTILVLDGTSRRCKTKSDKKNKPGRQLITFLIVANAAMWMINVMQKGHAQYSPEHLKFFGVWPWTVITHVSMPLAIFYRFHSTICLFEIWKATYKIKTGH</sequence>
<dbReference type="InterPro" id="IPR004878">
    <property type="entry name" value="Otopetrin"/>
</dbReference>
<feature type="transmembrane region" description="Helical" evidence="11">
    <location>
        <begin position="28"/>
        <end position="49"/>
    </location>
</feature>
<keyword evidence="4" id="KW-1003">Cell membrane</keyword>
<evidence type="ECO:0000256" key="5">
    <source>
        <dbReference type="ARBA" id="ARBA00022692"/>
    </source>
</evidence>
<evidence type="ECO:0000313" key="13">
    <source>
        <dbReference type="Proteomes" id="UP000502823"/>
    </source>
</evidence>
<dbReference type="GO" id="GO:0005886">
    <property type="term" value="C:plasma membrane"/>
    <property type="evidence" value="ECO:0007669"/>
    <property type="project" value="UniProtKB-SubCell"/>
</dbReference>
<feature type="non-terminal residue" evidence="12">
    <location>
        <position position="1"/>
    </location>
</feature>
<keyword evidence="6" id="KW-0375">Hydrogen ion transport</keyword>
<feature type="transmembrane region" description="Helical" evidence="11">
    <location>
        <begin position="248"/>
        <end position="265"/>
    </location>
</feature>
<comment type="subcellular location">
    <subcellularLocation>
        <location evidence="1">Cell membrane</location>
        <topology evidence="1">Multi-pass membrane protein</topology>
    </subcellularLocation>
</comment>
<evidence type="ECO:0008006" key="14">
    <source>
        <dbReference type="Google" id="ProtNLM"/>
    </source>
</evidence>
<keyword evidence="5 11" id="KW-0812">Transmembrane</keyword>
<dbReference type="InParanoid" id="A0A6L2Q2M0"/>
<evidence type="ECO:0000256" key="10">
    <source>
        <dbReference type="ARBA" id="ARBA00023303"/>
    </source>
</evidence>
<evidence type="ECO:0000256" key="7">
    <source>
        <dbReference type="ARBA" id="ARBA00022989"/>
    </source>
</evidence>
<comment type="caution">
    <text evidence="12">The sequence shown here is derived from an EMBL/GenBank/DDBJ whole genome shotgun (WGS) entry which is preliminary data.</text>
</comment>
<keyword evidence="8" id="KW-0406">Ion transport</keyword>
<evidence type="ECO:0000256" key="6">
    <source>
        <dbReference type="ARBA" id="ARBA00022781"/>
    </source>
</evidence>
<evidence type="ECO:0000256" key="1">
    <source>
        <dbReference type="ARBA" id="ARBA00004651"/>
    </source>
</evidence>
<evidence type="ECO:0000256" key="8">
    <source>
        <dbReference type="ARBA" id="ARBA00023065"/>
    </source>
</evidence>
<evidence type="ECO:0000256" key="3">
    <source>
        <dbReference type="ARBA" id="ARBA00022448"/>
    </source>
</evidence>
<evidence type="ECO:0000256" key="9">
    <source>
        <dbReference type="ARBA" id="ARBA00023136"/>
    </source>
</evidence>
<keyword evidence="9 11" id="KW-0472">Membrane</keyword>
<organism evidence="12 13">
    <name type="scientific">Coptotermes formosanus</name>
    <name type="common">Formosan subterranean termite</name>
    <dbReference type="NCBI Taxonomy" id="36987"/>
    <lineage>
        <taxon>Eukaryota</taxon>
        <taxon>Metazoa</taxon>
        <taxon>Ecdysozoa</taxon>
        <taxon>Arthropoda</taxon>
        <taxon>Hexapoda</taxon>
        <taxon>Insecta</taxon>
        <taxon>Pterygota</taxon>
        <taxon>Neoptera</taxon>
        <taxon>Polyneoptera</taxon>
        <taxon>Dictyoptera</taxon>
        <taxon>Blattodea</taxon>
        <taxon>Blattoidea</taxon>
        <taxon>Termitoidae</taxon>
        <taxon>Rhinotermitidae</taxon>
        <taxon>Coptotermes</taxon>
    </lineage>
</organism>
<feature type="transmembrane region" description="Helical" evidence="11">
    <location>
        <begin position="208"/>
        <end position="228"/>
    </location>
</feature>
<evidence type="ECO:0000256" key="4">
    <source>
        <dbReference type="ARBA" id="ARBA00022475"/>
    </source>
</evidence>
<dbReference type="Proteomes" id="UP000502823">
    <property type="component" value="Unassembled WGS sequence"/>
</dbReference>
<keyword evidence="13" id="KW-1185">Reference proteome</keyword>
<comment type="similarity">
    <text evidence="2">Belongs to the otopetrin family.</text>
</comment>
<evidence type="ECO:0000256" key="11">
    <source>
        <dbReference type="SAM" id="Phobius"/>
    </source>
</evidence>
<dbReference type="EMBL" id="BLKM01000808">
    <property type="protein sequence ID" value="GFG38714.1"/>
    <property type="molecule type" value="Genomic_DNA"/>
</dbReference>
<accession>A0A6L2Q2M0</accession>
<feature type="transmembrane region" description="Helical" evidence="11">
    <location>
        <begin position="426"/>
        <end position="449"/>
    </location>
</feature>
<gene>
    <name evidence="12" type="ORF">Cfor_00327</name>
</gene>
<dbReference type="Pfam" id="PF03189">
    <property type="entry name" value="Otopetrin"/>
    <property type="match status" value="1"/>
</dbReference>
<keyword evidence="7 11" id="KW-1133">Transmembrane helix</keyword>
<name>A0A6L2Q2M0_COPFO</name>
<feature type="transmembrane region" description="Helical" evidence="11">
    <location>
        <begin position="389"/>
        <end position="406"/>
    </location>
</feature>
<dbReference type="AlphaFoldDB" id="A0A6L2Q2M0"/>
<protein>
    <recommendedName>
        <fullName evidence="14">Otopetrin</fullName>
    </recommendedName>
</protein>
<keyword evidence="10" id="KW-0407">Ion channel</keyword>
<reference evidence="13" key="1">
    <citation type="submission" date="2020-01" db="EMBL/GenBank/DDBJ databases">
        <title>Draft genome sequence of the Termite Coptotermes fromosanus.</title>
        <authorList>
            <person name="Itakura S."/>
            <person name="Yosikawa Y."/>
            <person name="Umezawa K."/>
        </authorList>
    </citation>
    <scope>NUCLEOTIDE SEQUENCE [LARGE SCALE GENOMIC DNA]</scope>
</reference>
<proteinExistence type="inferred from homology"/>
<feature type="transmembrane region" description="Helical" evidence="11">
    <location>
        <begin position="346"/>
        <end position="368"/>
    </location>
</feature>
<evidence type="ECO:0000313" key="12">
    <source>
        <dbReference type="EMBL" id="GFG38714.1"/>
    </source>
</evidence>
<dbReference type="PANTHER" id="PTHR21522:SF30">
    <property type="entry name" value="GH01206P"/>
    <property type="match status" value="1"/>
</dbReference>
<dbReference type="OrthoDB" id="6429739at2759"/>